<dbReference type="OrthoDB" id="119963at2"/>
<dbReference type="AlphaFoldDB" id="A0A3M0C6Y9"/>
<keyword evidence="3" id="KW-1185">Reference proteome</keyword>
<protein>
    <submittedName>
        <fullName evidence="2">Transglutaminase superfamily protein</fullName>
    </submittedName>
</protein>
<dbReference type="Proteomes" id="UP000271227">
    <property type="component" value="Unassembled WGS sequence"/>
</dbReference>
<sequence length="254" mass="28652">MSHNKITYHLSDGVYISLFENMVIFLDLNKDRYSALTPPETASILPFLSVHKDVLHPSAVSALRKARVTPLMAGNAQTQDGEALAHHLVDEGLLTSNPTGKPARPISLPMPSEDLSGYDFDRTPKIRAGHVFNFFRATISAYAALRFMSTKKVVTSVSQRRKQSRKKSTGSQSDARDLMEIFKILRPLFFTSQNHCFFDSLSLLKFMELHGVYPNWVFGVKLRPFGAHCWVQDNDFVYNDSLQHVRAFSPIMSA</sequence>
<dbReference type="RefSeq" id="WP_121939243.1">
    <property type="nucleotide sequence ID" value="NZ_REFR01000012.1"/>
</dbReference>
<organism evidence="2 3">
    <name type="scientific">Eilatimonas milleporae</name>
    <dbReference type="NCBI Taxonomy" id="911205"/>
    <lineage>
        <taxon>Bacteria</taxon>
        <taxon>Pseudomonadati</taxon>
        <taxon>Pseudomonadota</taxon>
        <taxon>Alphaproteobacteria</taxon>
        <taxon>Kordiimonadales</taxon>
        <taxon>Kordiimonadaceae</taxon>
        <taxon>Eilatimonas</taxon>
    </lineage>
</organism>
<evidence type="ECO:0000313" key="2">
    <source>
        <dbReference type="EMBL" id="RMB04992.1"/>
    </source>
</evidence>
<feature type="domain" description="Microcin J25-processing protein McjB C-terminal" evidence="1">
    <location>
        <begin position="144"/>
        <end position="253"/>
    </location>
</feature>
<proteinExistence type="predicted"/>
<evidence type="ECO:0000259" key="1">
    <source>
        <dbReference type="Pfam" id="PF13471"/>
    </source>
</evidence>
<dbReference type="InterPro" id="IPR053521">
    <property type="entry name" value="McjB-like"/>
</dbReference>
<name>A0A3M0C6Y9_9PROT</name>
<accession>A0A3M0C6Y9</accession>
<dbReference type="NCBIfam" id="NF033537">
    <property type="entry name" value="lasso_biosyn_B2"/>
    <property type="match status" value="1"/>
</dbReference>
<reference evidence="2 3" key="1">
    <citation type="submission" date="2018-10" db="EMBL/GenBank/DDBJ databases">
        <title>Genomic Encyclopedia of Archaeal and Bacterial Type Strains, Phase II (KMG-II): from individual species to whole genera.</title>
        <authorList>
            <person name="Goeker M."/>
        </authorList>
    </citation>
    <scope>NUCLEOTIDE SEQUENCE [LARGE SCALE GENOMIC DNA]</scope>
    <source>
        <strain evidence="2 3">DSM 25217</strain>
    </source>
</reference>
<dbReference type="InParanoid" id="A0A3M0C6Y9"/>
<dbReference type="Pfam" id="PF13471">
    <property type="entry name" value="Transglut_core3"/>
    <property type="match status" value="1"/>
</dbReference>
<dbReference type="InterPro" id="IPR032708">
    <property type="entry name" value="McjB_C"/>
</dbReference>
<gene>
    <name evidence="2" type="ORF">BXY39_2567</name>
</gene>
<evidence type="ECO:0000313" key="3">
    <source>
        <dbReference type="Proteomes" id="UP000271227"/>
    </source>
</evidence>
<dbReference type="EMBL" id="REFR01000012">
    <property type="protein sequence ID" value="RMB04992.1"/>
    <property type="molecule type" value="Genomic_DNA"/>
</dbReference>
<comment type="caution">
    <text evidence="2">The sequence shown here is derived from an EMBL/GenBank/DDBJ whole genome shotgun (WGS) entry which is preliminary data.</text>
</comment>